<evidence type="ECO:0000313" key="3">
    <source>
        <dbReference type="EMBL" id="GGD77684.1"/>
    </source>
</evidence>
<dbReference type="Proteomes" id="UP000609064">
    <property type="component" value="Unassembled WGS sequence"/>
</dbReference>
<dbReference type="InterPro" id="IPR050345">
    <property type="entry name" value="Aliph_Amidase/BUP"/>
</dbReference>
<organism evidence="3 4">
    <name type="scientific">Emticicia aquatilis</name>
    <dbReference type="NCBI Taxonomy" id="1537369"/>
    <lineage>
        <taxon>Bacteria</taxon>
        <taxon>Pseudomonadati</taxon>
        <taxon>Bacteroidota</taxon>
        <taxon>Cytophagia</taxon>
        <taxon>Cytophagales</taxon>
        <taxon>Leadbetterellaceae</taxon>
        <taxon>Emticicia</taxon>
    </lineage>
</organism>
<evidence type="ECO:0000313" key="4">
    <source>
        <dbReference type="Proteomes" id="UP000609064"/>
    </source>
</evidence>
<dbReference type="Gene3D" id="3.60.110.10">
    <property type="entry name" value="Carbon-nitrogen hydrolase"/>
    <property type="match status" value="1"/>
</dbReference>
<keyword evidence="1 3" id="KW-0378">Hydrolase</keyword>
<dbReference type="GO" id="GO:0016811">
    <property type="term" value="F:hydrolase activity, acting on carbon-nitrogen (but not peptide) bonds, in linear amides"/>
    <property type="evidence" value="ECO:0007669"/>
    <property type="project" value="TreeGrafter"/>
</dbReference>
<reference evidence="3" key="2">
    <citation type="submission" date="2020-09" db="EMBL/GenBank/DDBJ databases">
        <authorList>
            <person name="Sun Q."/>
            <person name="Zhou Y."/>
        </authorList>
    </citation>
    <scope>NUCLEOTIDE SEQUENCE</scope>
    <source>
        <strain evidence="3">CGMCC 1.15958</strain>
    </source>
</reference>
<reference evidence="3" key="1">
    <citation type="journal article" date="2014" name="Int. J. Syst. Evol. Microbiol.">
        <title>Complete genome sequence of Corynebacterium casei LMG S-19264T (=DSM 44701T), isolated from a smear-ripened cheese.</title>
        <authorList>
            <consortium name="US DOE Joint Genome Institute (JGI-PGF)"/>
            <person name="Walter F."/>
            <person name="Albersmeier A."/>
            <person name="Kalinowski J."/>
            <person name="Ruckert C."/>
        </authorList>
    </citation>
    <scope>NUCLEOTIDE SEQUENCE</scope>
    <source>
        <strain evidence="3">CGMCC 1.15958</strain>
    </source>
</reference>
<dbReference type="InterPro" id="IPR003010">
    <property type="entry name" value="C-N_Hydrolase"/>
</dbReference>
<name>A0A916Z6R6_9BACT</name>
<comment type="caution">
    <text evidence="3">The sequence shown here is derived from an EMBL/GenBank/DDBJ whole genome shotgun (WGS) entry which is preliminary data.</text>
</comment>
<feature type="domain" description="CN hydrolase" evidence="2">
    <location>
        <begin position="92"/>
        <end position="289"/>
    </location>
</feature>
<protein>
    <submittedName>
        <fullName evidence="3">Carbon-nitrogen hydrolase</fullName>
    </submittedName>
</protein>
<gene>
    <name evidence="3" type="ORF">GCM10011514_47010</name>
</gene>
<dbReference type="AlphaFoldDB" id="A0A916Z6R6"/>
<dbReference type="RefSeq" id="WP_188770083.1">
    <property type="nucleotide sequence ID" value="NZ_BMKK01000013.1"/>
</dbReference>
<evidence type="ECO:0000256" key="1">
    <source>
        <dbReference type="ARBA" id="ARBA00022801"/>
    </source>
</evidence>
<dbReference type="PANTHER" id="PTHR43674:SF13">
    <property type="entry name" value="CN HYDROLASE DOMAIN-CONTAINING PROTEIN"/>
    <property type="match status" value="1"/>
</dbReference>
<dbReference type="PANTHER" id="PTHR43674">
    <property type="entry name" value="NITRILASE C965.09-RELATED"/>
    <property type="match status" value="1"/>
</dbReference>
<accession>A0A916Z6R6</accession>
<dbReference type="Pfam" id="PF00795">
    <property type="entry name" value="CN_hydrolase"/>
    <property type="match status" value="1"/>
</dbReference>
<evidence type="ECO:0000259" key="2">
    <source>
        <dbReference type="Pfam" id="PF00795"/>
    </source>
</evidence>
<dbReference type="EMBL" id="BMKK01000013">
    <property type="protein sequence ID" value="GGD77684.1"/>
    <property type="molecule type" value="Genomic_DNA"/>
</dbReference>
<keyword evidence="4" id="KW-1185">Reference proteome</keyword>
<proteinExistence type="predicted"/>
<dbReference type="CDD" id="cd07197">
    <property type="entry name" value="nitrilase"/>
    <property type="match status" value="1"/>
</dbReference>
<sequence length="378" mass="41198">MKKIFKTILLILLVLVGVYLIWSSTNKGTTLPPTLKIDVVESYGDSTEKGNILGVQAFMTPVDYASETNFKQKIEFYLIEAQKNKLLISEKTIVVFPEYIGTFLVAANEKESLYQAKTLEGGIQTMVLSNIGKFAKTFVSAPDSVKDKVKYAAFAMKAAEMAKIYQTVFSELAAKYAVTIVAGSILLPNPSVENGMLKATNGLLYNTSMVFDTKGKLNQSLIKKVFPTADELSFVCPAKPEDIPVFETPVGRMGVLVCADAWFSESYKVLKQKGVDFVVTPSYSNGYGNWNKKWTGYSGAETPADAKGSIGKLTLGEAWVKHAMAERAKNEAGVKKGVNVFLQGNIWDLGADGSTIILDDSAKATQQIGKAALVNLWL</sequence>
<dbReference type="InterPro" id="IPR036526">
    <property type="entry name" value="C-N_Hydrolase_sf"/>
</dbReference>
<dbReference type="SUPFAM" id="SSF56317">
    <property type="entry name" value="Carbon-nitrogen hydrolase"/>
    <property type="match status" value="1"/>
</dbReference>